<evidence type="ECO:0000256" key="5">
    <source>
        <dbReference type="ARBA" id="ARBA00022801"/>
    </source>
</evidence>
<comment type="similarity">
    <text evidence="2">In the central section; belongs to the CRISPR-associated helicase Cas3 family.</text>
</comment>
<dbReference type="InterPro" id="IPR038257">
    <property type="entry name" value="CRISPR-assoc_Cas3_HD_sf"/>
</dbReference>
<dbReference type="CDD" id="cd09641">
    <property type="entry name" value="Cas3''_I"/>
    <property type="match status" value="1"/>
</dbReference>
<dbReference type="GO" id="GO:0051607">
    <property type="term" value="P:defense response to virus"/>
    <property type="evidence" value="ECO:0007669"/>
    <property type="project" value="UniProtKB-KW"/>
</dbReference>
<keyword evidence="4" id="KW-0547">Nucleotide-binding</keyword>
<dbReference type="PROSITE" id="PS51192">
    <property type="entry name" value="HELICASE_ATP_BIND_1"/>
    <property type="match status" value="1"/>
</dbReference>
<dbReference type="InterPro" id="IPR006483">
    <property type="entry name" value="CRISPR-assoc_Cas3_HD"/>
</dbReference>
<dbReference type="KEGG" id="rcp:RCAP_rcc01300"/>
<dbReference type="HOGENOM" id="CLU_010123_0_0_5"/>
<evidence type="ECO:0000313" key="12">
    <source>
        <dbReference type="EMBL" id="ADE85052.1"/>
    </source>
</evidence>
<dbReference type="EMBL" id="CP001312">
    <property type="protein sequence ID" value="ADE85052.1"/>
    <property type="molecule type" value="Genomic_DNA"/>
</dbReference>
<dbReference type="SUPFAM" id="SSF109604">
    <property type="entry name" value="HD-domain/PDEase-like"/>
    <property type="match status" value="1"/>
</dbReference>
<evidence type="ECO:0000256" key="2">
    <source>
        <dbReference type="ARBA" id="ARBA00009046"/>
    </source>
</evidence>
<dbReference type="GeneID" id="31490201"/>
<evidence type="ECO:0000256" key="7">
    <source>
        <dbReference type="ARBA" id="ARBA00022840"/>
    </source>
</evidence>
<evidence type="ECO:0000256" key="8">
    <source>
        <dbReference type="ARBA" id="ARBA00023118"/>
    </source>
</evidence>
<dbReference type="eggNOG" id="COG1203">
    <property type="taxonomic scope" value="Bacteria"/>
</dbReference>
<gene>
    <name evidence="12" type="ordered locus">RCAP_rcc01300</name>
</gene>
<dbReference type="GO" id="GO:0004386">
    <property type="term" value="F:helicase activity"/>
    <property type="evidence" value="ECO:0007669"/>
    <property type="project" value="UniProtKB-KW"/>
</dbReference>
<feature type="region of interest" description="Disordered" evidence="9">
    <location>
        <begin position="310"/>
        <end position="329"/>
    </location>
</feature>
<evidence type="ECO:0000256" key="9">
    <source>
        <dbReference type="SAM" id="MobiDB-lite"/>
    </source>
</evidence>
<dbReference type="CDD" id="cd17930">
    <property type="entry name" value="DEXHc_cas3"/>
    <property type="match status" value="1"/>
</dbReference>
<keyword evidence="13" id="KW-1185">Reference proteome</keyword>
<dbReference type="Proteomes" id="UP000002361">
    <property type="component" value="Chromosome"/>
</dbReference>
<keyword evidence="3" id="KW-0479">Metal-binding</keyword>
<dbReference type="InterPro" id="IPR054712">
    <property type="entry name" value="Cas3-like_dom"/>
</dbReference>
<organism evidence="12 13">
    <name type="scientific">Rhodobacter capsulatus (strain ATCC BAA-309 / NBRC 16581 / SB1003)</name>
    <dbReference type="NCBI Taxonomy" id="272942"/>
    <lineage>
        <taxon>Bacteria</taxon>
        <taxon>Pseudomonadati</taxon>
        <taxon>Pseudomonadota</taxon>
        <taxon>Alphaproteobacteria</taxon>
        <taxon>Rhodobacterales</taxon>
        <taxon>Rhodobacter group</taxon>
        <taxon>Rhodobacter</taxon>
    </lineage>
</organism>
<dbReference type="SUPFAM" id="SSF52540">
    <property type="entry name" value="P-loop containing nucleoside triphosphate hydrolases"/>
    <property type="match status" value="1"/>
</dbReference>
<feature type="domain" description="HD Cas3-type" evidence="11">
    <location>
        <begin position="12"/>
        <end position="179"/>
    </location>
</feature>
<dbReference type="SMART" id="SM00487">
    <property type="entry name" value="DEXDc"/>
    <property type="match status" value="1"/>
</dbReference>
<reference evidence="12 13" key="2">
    <citation type="journal article" date="2010" name="J. Bacteriol.">
        <title>Complete genome sequence of the photosynthetic purple nonsulfur bacterium Rhodobacter capsulatus SB 1003.</title>
        <authorList>
            <person name="Strnad H."/>
            <person name="Lapidus A."/>
            <person name="Paces J."/>
            <person name="Ulbrich P."/>
            <person name="Vlcek C."/>
            <person name="Paces V."/>
            <person name="Haselkorn R."/>
        </authorList>
    </citation>
    <scope>NUCLEOTIDE SEQUENCE [LARGE SCALE GENOMIC DNA]</scope>
    <source>
        <strain evidence="13">ATCC BAA-309 / NBRC 16581 / SB1003</strain>
    </source>
</reference>
<comment type="similarity">
    <text evidence="1">In the N-terminal section; belongs to the CRISPR-associated nuclease Cas3-HD family.</text>
</comment>
<name>D5ASG1_RHOCB</name>
<dbReference type="Gene3D" id="1.10.3210.30">
    <property type="match status" value="1"/>
</dbReference>
<evidence type="ECO:0000256" key="3">
    <source>
        <dbReference type="ARBA" id="ARBA00022723"/>
    </source>
</evidence>
<keyword evidence="8" id="KW-0051">Antiviral defense</keyword>
<feature type="domain" description="Helicase ATP-binding" evidence="10">
    <location>
        <begin position="237"/>
        <end position="413"/>
    </location>
</feature>
<reference key="1">
    <citation type="submission" date="2008-12" db="EMBL/GenBank/DDBJ databases">
        <title>Complete genome sequence of Rhodobacter capsulatus SB1003.</title>
        <authorList>
            <person name="Strnad H."/>
            <person name="Lapidus A."/>
            <person name="Vlcek C."/>
            <person name="Ulbrich P."/>
            <person name="Paces J."/>
            <person name="Maltsev N."/>
            <person name="Kumar V."/>
            <person name="Kogan Y."/>
            <person name="Milgram A."/>
            <person name="Rebrekov D."/>
            <person name="Mazur M."/>
            <person name="Cox R."/>
            <person name="Kyrpides N."/>
            <person name="Kolar M."/>
            <person name="Sachova J."/>
            <person name="Ridl J."/>
            <person name="Ivanova N."/>
            <person name="Kapatral V."/>
            <person name="Los T."/>
            <person name="Lykidis A."/>
            <person name="Mikhailova N."/>
            <person name="Reznik G."/>
            <person name="Vasieva O."/>
            <person name="Fonstein M."/>
            <person name="Paces V."/>
            <person name="Haselkorn R."/>
        </authorList>
    </citation>
    <scope>NUCLEOTIDE SEQUENCE</scope>
    <source>
        <strain>SB1003</strain>
    </source>
</reference>
<dbReference type="InterPro" id="IPR014001">
    <property type="entry name" value="Helicase_ATP-bd"/>
</dbReference>
<dbReference type="Pfam" id="PF22590">
    <property type="entry name" value="Cas3-like_C_2"/>
    <property type="match status" value="1"/>
</dbReference>
<evidence type="ECO:0000256" key="6">
    <source>
        <dbReference type="ARBA" id="ARBA00022806"/>
    </source>
</evidence>
<dbReference type="GO" id="GO:0046872">
    <property type="term" value="F:metal ion binding"/>
    <property type="evidence" value="ECO:0007669"/>
    <property type="project" value="UniProtKB-KW"/>
</dbReference>
<keyword evidence="5 12" id="KW-0378">Hydrolase</keyword>
<accession>D5ASG1</accession>
<keyword evidence="6" id="KW-0347">Helicase</keyword>
<dbReference type="EC" id="3.6.1.-" evidence="12"/>
<feature type="compositionally biased region" description="Basic and acidic residues" evidence="9">
    <location>
        <begin position="317"/>
        <end position="329"/>
    </location>
</feature>
<dbReference type="GO" id="GO:0005524">
    <property type="term" value="F:ATP binding"/>
    <property type="evidence" value="ECO:0007669"/>
    <property type="project" value="UniProtKB-KW"/>
</dbReference>
<evidence type="ECO:0000313" key="13">
    <source>
        <dbReference type="Proteomes" id="UP000002361"/>
    </source>
</evidence>
<dbReference type="RefSeq" id="WP_013067031.1">
    <property type="nucleotide sequence ID" value="NC_014034.1"/>
</dbReference>
<keyword evidence="7" id="KW-0067">ATP-binding</keyword>
<proteinExistence type="inferred from homology"/>
<dbReference type="NCBIfam" id="TIGR01596">
    <property type="entry name" value="cas3_HD"/>
    <property type="match status" value="1"/>
</dbReference>
<dbReference type="PROSITE" id="PS51643">
    <property type="entry name" value="HD_CAS3"/>
    <property type="match status" value="1"/>
</dbReference>
<dbReference type="AlphaFoldDB" id="D5ASG1"/>
<evidence type="ECO:0000259" key="11">
    <source>
        <dbReference type="PROSITE" id="PS51643"/>
    </source>
</evidence>
<evidence type="ECO:0000256" key="1">
    <source>
        <dbReference type="ARBA" id="ARBA00006847"/>
    </source>
</evidence>
<dbReference type="InterPro" id="IPR027417">
    <property type="entry name" value="P-loop_NTPase"/>
</dbReference>
<sequence>MTHYAHSGTQADRSDWQTLLDHLRMVALLAQDRGAAFGLGAAAELAGRLHDLGKYDPAFDRVLCGEPGPVVDHSTAGGRVLLDPASGCPKPVAEALAQTILGHHAGLPDTNSPEDGGCLVARIARPGAALAAQASADMPEDFNAVSDEFRRKLRKDKAGFDFSVATRMVFSCLVDADYRDTEAFYDALEGRSRDRDWPALQSLLPAFRARFDAHMAAFDPGTDLNRLRAEILAQVRAKAALPPGLITLSVPTGGGKTLASLGFALDHAACHGHRRIIYAIPFTSIIDQTVQVFADLLGAENVLEHHSAIEIETPGPGRREAADTKDRSRDKVRQAMEDWAAPVVVTTNVQLFESLFAARPSRCRKLHNIAGSVIVLDEAQCLPRKVLLPTLAMLDTLCAHYGCTVVLCTATQPAFDSAQLQPGGLALAGRELAPDPGTLAGRLRRARIVQGGAMDDAGLVAALAATPQGFVIVNSRRHALALYRAAEAAGLEGLLHLTTRQYPAHRREIIEQIRARLKAGQPCRLIATSLIEAGVDLDFPCGWRAEAGLDSVIQAAGRVNREGKRPLDASVLTVFSAPDNAPPGDVAQLAGAMQSVARGCDDLLDPAAIRRWFEEVYWRAGPKRLDAEGLMDRFTFDGSATNFAFRTVAERYRMIDSPMVPVIVARDETAADWVARLSNEWEKSGPLARALQPFTVQIPQRARETLRANDKGDFEAAPLRGDAFFVLSDGGLYRDDFGLWWEQADYLSADQSVI</sequence>
<dbReference type="GO" id="GO:0016787">
    <property type="term" value="F:hydrolase activity"/>
    <property type="evidence" value="ECO:0007669"/>
    <property type="project" value="UniProtKB-KW"/>
</dbReference>
<dbReference type="STRING" id="272942.RCAP_rcc01300"/>
<dbReference type="Pfam" id="PF00270">
    <property type="entry name" value="DEAD"/>
    <property type="match status" value="1"/>
</dbReference>
<dbReference type="OrthoDB" id="9810236at2"/>
<dbReference type="Gene3D" id="3.40.50.300">
    <property type="entry name" value="P-loop containing nucleotide triphosphate hydrolases"/>
    <property type="match status" value="2"/>
</dbReference>
<evidence type="ECO:0000256" key="4">
    <source>
        <dbReference type="ARBA" id="ARBA00022741"/>
    </source>
</evidence>
<dbReference type="InterPro" id="IPR011545">
    <property type="entry name" value="DEAD/DEAH_box_helicase_dom"/>
</dbReference>
<evidence type="ECO:0000259" key="10">
    <source>
        <dbReference type="PROSITE" id="PS51192"/>
    </source>
</evidence>
<dbReference type="GO" id="GO:0003676">
    <property type="term" value="F:nucleic acid binding"/>
    <property type="evidence" value="ECO:0007669"/>
    <property type="project" value="InterPro"/>
</dbReference>
<protein>
    <submittedName>
        <fullName evidence="12">CRISPR-associated helicase, Cas3 family</fullName>
        <ecNumber evidence="12">3.6.1.-</ecNumber>
    </submittedName>
</protein>